<dbReference type="GO" id="GO:0000224">
    <property type="term" value="F:peptide-N4-(N-acetyl-beta-glucosaminyl)asparagine amidase activity"/>
    <property type="evidence" value="ECO:0007669"/>
    <property type="project" value="TreeGrafter"/>
</dbReference>
<dbReference type="EMBL" id="GL377310">
    <property type="protein sequence ID" value="EFI93689.1"/>
    <property type="molecule type" value="Genomic_DNA"/>
</dbReference>
<keyword evidence="6" id="KW-1185">Reference proteome</keyword>
<evidence type="ECO:0000256" key="2">
    <source>
        <dbReference type="SAM" id="SignalP"/>
    </source>
</evidence>
<dbReference type="Pfam" id="PF17678">
    <property type="entry name" value="Glyco_hydro_92N"/>
    <property type="match status" value="1"/>
</dbReference>
<feature type="signal peptide" evidence="2">
    <location>
        <begin position="1"/>
        <end position="15"/>
    </location>
</feature>
<reference evidence="5 6" key="1">
    <citation type="journal article" date="2010" name="Nat. Biotechnol.">
        <title>Genome sequence of the model mushroom Schizophyllum commune.</title>
        <authorList>
            <person name="Ohm R.A."/>
            <person name="de Jong J.F."/>
            <person name="Lugones L.G."/>
            <person name="Aerts A."/>
            <person name="Kothe E."/>
            <person name="Stajich J.E."/>
            <person name="de Vries R.P."/>
            <person name="Record E."/>
            <person name="Levasseur A."/>
            <person name="Baker S.E."/>
            <person name="Bartholomew K.A."/>
            <person name="Coutinho P.M."/>
            <person name="Erdmann S."/>
            <person name="Fowler T.J."/>
            <person name="Gathman A.C."/>
            <person name="Lombard V."/>
            <person name="Henrissat B."/>
            <person name="Knabe N."/>
            <person name="Kuees U."/>
            <person name="Lilly W.W."/>
            <person name="Lindquist E."/>
            <person name="Lucas S."/>
            <person name="Magnuson J.K."/>
            <person name="Piumi F."/>
            <person name="Raudaskoski M."/>
            <person name="Salamov A."/>
            <person name="Schmutz J."/>
            <person name="Schwarze F.W.M.R."/>
            <person name="vanKuyk P.A."/>
            <person name="Horton J.S."/>
            <person name="Grigoriev I.V."/>
            <person name="Woesten H.A.B."/>
        </authorList>
    </citation>
    <scope>NUCLEOTIDE SEQUENCE [LARGE SCALE GENOMIC DNA]</scope>
    <source>
        <strain evidence="6">H4-8 / FGSC 9210</strain>
    </source>
</reference>
<dbReference type="HOGENOM" id="CLU_003690_4_1_1"/>
<feature type="region of interest" description="Disordered" evidence="1">
    <location>
        <begin position="895"/>
        <end position="916"/>
    </location>
</feature>
<dbReference type="InterPro" id="IPR008928">
    <property type="entry name" value="6-hairpin_glycosidase_sf"/>
</dbReference>
<dbReference type="GO" id="GO:0005975">
    <property type="term" value="P:carbohydrate metabolic process"/>
    <property type="evidence" value="ECO:0007669"/>
    <property type="project" value="InterPro"/>
</dbReference>
<dbReference type="InterPro" id="IPR014718">
    <property type="entry name" value="GH-type_carb-bd"/>
</dbReference>
<dbReference type="PANTHER" id="PTHR12143:SF25">
    <property type="entry name" value="FAMILY PROTEIN, PUTATIVE (AFU_ORTHOLOGUE AFUA_1G10790)-RELATED"/>
    <property type="match status" value="1"/>
</dbReference>
<feature type="domain" description="Glycosyl hydrolase family 92" evidence="3">
    <location>
        <begin position="270"/>
        <end position="477"/>
    </location>
</feature>
<sequence>MRAVTVLALIAASHAQYTPLVNLFIGTGSDGNALPGAAVPNGMAKVGLDMDTSPRQAGYKADNYSVTGVSLMHDEGTGGTATGGWGIFPLFPLSNCDFTSCPVGIDDRKVKRTEGDSASPGYFTSTLTTGIQIETTSTRRAGLIRFTYPAGANGTHVVVDLTNDLQRSFHGGSSSLDSSAGRIELEGTFLQSYGTYNYTAYACYDFPTDTLVASGTYANGTISETGTSVSYDYNANGYAGLDAGALLSFSGSDDHPVTLRFGVSMLSSAQACANAEAEVPGYGKGSVDEAAQAWNATQAASQGAWDARLNAVQVDTDKEDATVVELLYSSLYRAALVPANFTGENPYSGSAEPFYDSLFCSWDTFRTEHPLLSILWPRQWSEIVRTYIDGWRADGYIPECRVSTKAGYIQGGANGMPVLGEFAVKYAEQAAELGVDTDDLYNALVTTAEETPDDWYRYGRQNDVWKRFGYIPFDRCAGTSKAGSACSTAADCGDTGLSLCGSDGFQCIDSVCRKKTGAYCVAGSTECLPDHPCVAGDPYIGSNYKSQHCSPRNNTSFCEDEYDQCISDMQPNPDEEWCAAVRDECLVEANGGTPDGSKTRASTGLATREVSRTLEYAHNDFAVRQAAKALGKSADDISTYTNRSLNFKNVWDADVQYDNLTGYVQKRLENGTFVYTPPDACSPVDSGSHSCARGDDNDTGFYESSSYEYSFWAPHSMSSIVKFMGGAESFVTRLDRYFDGGYFLPGNEPSFETPWLYHYANRPDLSAKRVRKVVYENFGTGVEGIPGNDDSGAMAALLTFHLLGLYPVPATKQLLLGSPFLSSYIINNDLFGTSTTVSVTNFDSSTLKASPDDGSNLYVQSVSVNGQARDTICYISFDDIVGGGNIEIVVGSSPPESGCGSATNALPDSLEDGGFA</sequence>
<dbReference type="VEuPathDB" id="FungiDB:SCHCODRAFT_02551815"/>
<keyword evidence="5" id="KW-0378">Hydrolase</keyword>
<feature type="domain" description="Glycosyl hydrolase family 92" evidence="3">
    <location>
        <begin position="561"/>
        <end position="891"/>
    </location>
</feature>
<dbReference type="Gene3D" id="2.70.98.10">
    <property type="match status" value="1"/>
</dbReference>
<feature type="domain" description="Glycosyl hydrolase family 92 N-terminal" evidence="4">
    <location>
        <begin position="20"/>
        <end position="264"/>
    </location>
</feature>
<dbReference type="GO" id="GO:0005829">
    <property type="term" value="C:cytosol"/>
    <property type="evidence" value="ECO:0007669"/>
    <property type="project" value="TreeGrafter"/>
</dbReference>
<dbReference type="GO" id="GO:0005634">
    <property type="term" value="C:nucleus"/>
    <property type="evidence" value="ECO:0007669"/>
    <property type="project" value="TreeGrafter"/>
</dbReference>
<evidence type="ECO:0000313" key="5">
    <source>
        <dbReference type="EMBL" id="EFI93689.1"/>
    </source>
</evidence>
<dbReference type="GO" id="GO:0006516">
    <property type="term" value="P:glycoprotein catabolic process"/>
    <property type="evidence" value="ECO:0007669"/>
    <property type="project" value="TreeGrafter"/>
</dbReference>
<dbReference type="Proteomes" id="UP000007431">
    <property type="component" value="Unassembled WGS sequence"/>
</dbReference>
<dbReference type="Pfam" id="PF07971">
    <property type="entry name" value="Glyco_hydro_92"/>
    <property type="match status" value="2"/>
</dbReference>
<keyword evidence="2" id="KW-0732">Signal</keyword>
<feature type="non-terminal residue" evidence="5">
    <location>
        <position position="916"/>
    </location>
</feature>
<dbReference type="Gene3D" id="3.30.2080.10">
    <property type="entry name" value="GH92 mannosidase domain"/>
    <property type="match status" value="1"/>
</dbReference>
<organism evidence="6">
    <name type="scientific">Schizophyllum commune (strain H4-8 / FGSC 9210)</name>
    <name type="common">Split gill fungus</name>
    <dbReference type="NCBI Taxonomy" id="578458"/>
    <lineage>
        <taxon>Eukaryota</taxon>
        <taxon>Fungi</taxon>
        <taxon>Dikarya</taxon>
        <taxon>Basidiomycota</taxon>
        <taxon>Agaricomycotina</taxon>
        <taxon>Agaricomycetes</taxon>
        <taxon>Agaricomycetidae</taxon>
        <taxon>Agaricales</taxon>
        <taxon>Schizophyllaceae</taxon>
        <taxon>Schizophyllum</taxon>
    </lineage>
</organism>
<dbReference type="OrthoDB" id="449263at2759"/>
<evidence type="ECO:0000256" key="1">
    <source>
        <dbReference type="SAM" id="MobiDB-lite"/>
    </source>
</evidence>
<dbReference type="InterPro" id="IPR050883">
    <property type="entry name" value="PNGase"/>
</dbReference>
<dbReference type="PANTHER" id="PTHR12143">
    <property type="entry name" value="PEPTIDE N-GLYCANASE PNGASE -RELATED"/>
    <property type="match status" value="1"/>
</dbReference>
<dbReference type="GeneID" id="9590932"/>
<dbReference type="Gene3D" id="1.20.1610.10">
    <property type="entry name" value="alpha-1,2-mannosidases domains"/>
    <property type="match status" value="1"/>
</dbReference>
<dbReference type="InterPro" id="IPR012939">
    <property type="entry name" value="Glyco_hydro_92"/>
</dbReference>
<dbReference type="eggNOG" id="ENOG502SH8H">
    <property type="taxonomic scope" value="Eukaryota"/>
</dbReference>
<name>D8QDJ5_SCHCM</name>
<dbReference type="GO" id="GO:0030246">
    <property type="term" value="F:carbohydrate binding"/>
    <property type="evidence" value="ECO:0007669"/>
    <property type="project" value="InterPro"/>
</dbReference>
<accession>D8QDJ5</accession>
<dbReference type="AlphaFoldDB" id="D8QDJ5"/>
<evidence type="ECO:0000259" key="3">
    <source>
        <dbReference type="Pfam" id="PF07971"/>
    </source>
</evidence>
<dbReference type="RefSeq" id="XP_003028592.1">
    <property type="nucleotide sequence ID" value="XM_003028546.1"/>
</dbReference>
<gene>
    <name evidence="5" type="ORF">SCHCODRAFT_111933</name>
</gene>
<dbReference type="OMA" id="DNNVGFY"/>
<dbReference type="Gene3D" id="1.20.1050.60">
    <property type="entry name" value="alpha-1,2-mannosidase"/>
    <property type="match status" value="1"/>
</dbReference>
<feature type="chain" id="PRO_5012542328" evidence="2">
    <location>
        <begin position="16"/>
        <end position="916"/>
    </location>
</feature>
<dbReference type="SUPFAM" id="SSF48208">
    <property type="entry name" value="Six-hairpin glycosidases"/>
    <property type="match status" value="1"/>
</dbReference>
<dbReference type="InterPro" id="IPR041371">
    <property type="entry name" value="GH92_N"/>
</dbReference>
<dbReference type="STRING" id="578458.D8QDJ5"/>
<dbReference type="KEGG" id="scm:SCHCO_02551815"/>
<protein>
    <submittedName>
        <fullName evidence="5">Glycoside hydrolase family 92 protein</fullName>
    </submittedName>
</protein>
<evidence type="ECO:0000313" key="6">
    <source>
        <dbReference type="Proteomes" id="UP000007431"/>
    </source>
</evidence>
<proteinExistence type="predicted"/>
<dbReference type="InParanoid" id="D8QDJ5"/>
<evidence type="ECO:0000259" key="4">
    <source>
        <dbReference type="Pfam" id="PF17678"/>
    </source>
</evidence>